<dbReference type="Proteomes" id="UP001265746">
    <property type="component" value="Unassembled WGS sequence"/>
</dbReference>
<feature type="compositionally biased region" description="Low complexity" evidence="1">
    <location>
        <begin position="332"/>
        <end position="343"/>
    </location>
</feature>
<keyword evidence="3" id="KW-1185">Reference proteome</keyword>
<dbReference type="AlphaFoldDB" id="A0AAD9W9R2"/>
<name>A0AAD9W9R2_PHOAM</name>
<gene>
    <name evidence="2" type="ORF">N8I77_000372</name>
</gene>
<dbReference type="EMBL" id="JAUJFL010000001">
    <property type="protein sequence ID" value="KAK2613459.1"/>
    <property type="molecule type" value="Genomic_DNA"/>
</dbReference>
<evidence type="ECO:0000313" key="3">
    <source>
        <dbReference type="Proteomes" id="UP001265746"/>
    </source>
</evidence>
<accession>A0AAD9W9R2</accession>
<organism evidence="2 3">
    <name type="scientific">Phomopsis amygdali</name>
    <name type="common">Fusicoccum amygdali</name>
    <dbReference type="NCBI Taxonomy" id="1214568"/>
    <lineage>
        <taxon>Eukaryota</taxon>
        <taxon>Fungi</taxon>
        <taxon>Dikarya</taxon>
        <taxon>Ascomycota</taxon>
        <taxon>Pezizomycotina</taxon>
        <taxon>Sordariomycetes</taxon>
        <taxon>Sordariomycetidae</taxon>
        <taxon>Diaporthales</taxon>
        <taxon>Diaporthaceae</taxon>
        <taxon>Diaporthe</taxon>
    </lineage>
</organism>
<proteinExistence type="predicted"/>
<sequence length="442" mass="49658">MDMRTMVAVKQQIDRAQLAEWDASARAWLRIADIAKNLQHKQLLLILGNLDKVVNSKPVLYDSVIKAWTTGMEGMEALLQGSPMMMQTGDMPLALSSWHIYPDLNIVSTTTKLVRQKDSLVPASGILTIGLERHDSTSSKGLQWSLPLAHLRFYGNPVKRVSELTIQGSRLSLLDLDMAVLGCVLGGWGDPDSDLDAIKWMSKISDLMVSTYPDESHRLKNTWLRILGKTASAFLEPTDTERQRFTKLLYLGRGRRSFIADRSPPFFGLTSIDLLMRMVRTSEQRVKILRAHMQRAGIPFEHAIIRYVPKTTGREEFASAAPRQRPTPKRTSPGSDSSRSKSSVGHIRWVHQTSAQLISPNEDLVERPHAGADVCPDIDADETNKEMERQAVADKRASNIILENEAEQPSARRKTSTKLWARKFCQLKRSTLKPSQIRAEGL</sequence>
<evidence type="ECO:0000256" key="1">
    <source>
        <dbReference type="SAM" id="MobiDB-lite"/>
    </source>
</evidence>
<reference evidence="2" key="1">
    <citation type="submission" date="2023-06" db="EMBL/GenBank/DDBJ databases">
        <authorList>
            <person name="Noh H."/>
        </authorList>
    </citation>
    <scope>NUCLEOTIDE SEQUENCE</scope>
    <source>
        <strain evidence="2">DUCC20226</strain>
    </source>
</reference>
<protein>
    <submittedName>
        <fullName evidence="2">Uncharacterized protein</fullName>
    </submittedName>
</protein>
<feature type="region of interest" description="Disordered" evidence="1">
    <location>
        <begin position="316"/>
        <end position="346"/>
    </location>
</feature>
<comment type="caution">
    <text evidence="2">The sequence shown here is derived from an EMBL/GenBank/DDBJ whole genome shotgun (WGS) entry which is preliminary data.</text>
</comment>
<evidence type="ECO:0000313" key="2">
    <source>
        <dbReference type="EMBL" id="KAK2613459.1"/>
    </source>
</evidence>